<evidence type="ECO:0000313" key="1">
    <source>
        <dbReference type="EMBL" id="CAG8818665.1"/>
    </source>
</evidence>
<dbReference type="EMBL" id="CAJVQC010081299">
    <property type="protein sequence ID" value="CAG8818665.1"/>
    <property type="molecule type" value="Genomic_DNA"/>
</dbReference>
<protein>
    <submittedName>
        <fullName evidence="1">32553_t:CDS:1</fullName>
    </submittedName>
</protein>
<comment type="caution">
    <text evidence="1">The sequence shown here is derived from an EMBL/GenBank/DDBJ whole genome shotgun (WGS) entry which is preliminary data.</text>
</comment>
<dbReference type="Proteomes" id="UP000789920">
    <property type="component" value="Unassembled WGS sequence"/>
</dbReference>
<gene>
    <name evidence="1" type="ORF">RPERSI_LOCUS24961</name>
</gene>
<feature type="non-terminal residue" evidence="1">
    <location>
        <position position="1"/>
    </location>
</feature>
<name>A0ACA9RZ08_9GLOM</name>
<evidence type="ECO:0000313" key="2">
    <source>
        <dbReference type="Proteomes" id="UP000789920"/>
    </source>
</evidence>
<keyword evidence="2" id="KW-1185">Reference proteome</keyword>
<organism evidence="1 2">
    <name type="scientific">Racocetra persica</name>
    <dbReference type="NCBI Taxonomy" id="160502"/>
    <lineage>
        <taxon>Eukaryota</taxon>
        <taxon>Fungi</taxon>
        <taxon>Fungi incertae sedis</taxon>
        <taxon>Mucoromycota</taxon>
        <taxon>Glomeromycotina</taxon>
        <taxon>Glomeromycetes</taxon>
        <taxon>Diversisporales</taxon>
        <taxon>Gigasporaceae</taxon>
        <taxon>Racocetra</taxon>
    </lineage>
</organism>
<reference evidence="1" key="1">
    <citation type="submission" date="2021-06" db="EMBL/GenBank/DDBJ databases">
        <authorList>
            <person name="Kallberg Y."/>
            <person name="Tangrot J."/>
            <person name="Rosling A."/>
        </authorList>
    </citation>
    <scope>NUCLEOTIDE SEQUENCE</scope>
    <source>
        <strain evidence="1">MA461A</strain>
    </source>
</reference>
<proteinExistence type="predicted"/>
<sequence length="130" mass="14771">HQTILSDALLIEKAKMLANELGVPKDKLQFSSRWLQKFKERNGVCQRKLYGEADSVDLNVIARSLLLLNDLCARYSLNQIYNMDEMGLFYWLEPDKTLATQCFAGCKKNKECLSIALCTNADGSHKLNLL</sequence>
<accession>A0ACA9RZ08</accession>